<dbReference type="GeneID" id="9379804"/>
<dbReference type="AlphaFoldDB" id="D6RLS8"/>
<proteinExistence type="predicted"/>
<comment type="caution">
    <text evidence="6">The sequence shown here is derived from an EMBL/GenBank/DDBJ whole genome shotgun (WGS) entry which is preliminary data.</text>
</comment>
<protein>
    <submittedName>
        <fullName evidence="6">Atypical/Alpha protein kinase</fullName>
    </submittedName>
</protein>
<keyword evidence="1" id="KW-0723">Serine/threonine-protein kinase</keyword>
<dbReference type="OrthoDB" id="301415at2759"/>
<keyword evidence="3 6" id="KW-0418">Kinase</keyword>
<dbReference type="EMBL" id="AACS02000003">
    <property type="protein sequence ID" value="EFI28277.1"/>
    <property type="molecule type" value="Genomic_DNA"/>
</dbReference>
<dbReference type="GO" id="GO:0005524">
    <property type="term" value="F:ATP binding"/>
    <property type="evidence" value="ECO:0007669"/>
    <property type="project" value="InterPro"/>
</dbReference>
<keyword evidence="7" id="KW-1185">Reference proteome</keyword>
<dbReference type="PROSITE" id="PS51158">
    <property type="entry name" value="ALPHA_KINASE"/>
    <property type="match status" value="1"/>
</dbReference>
<evidence type="ECO:0000256" key="3">
    <source>
        <dbReference type="ARBA" id="ARBA00022777"/>
    </source>
</evidence>
<dbReference type="CDD" id="cd04515">
    <property type="entry name" value="Alpha_kinase"/>
    <property type="match status" value="1"/>
</dbReference>
<dbReference type="SUPFAM" id="SSF56112">
    <property type="entry name" value="Protein kinase-like (PK-like)"/>
    <property type="match status" value="1"/>
</dbReference>
<accession>D6RLS8</accession>
<dbReference type="InterPro" id="IPR004166">
    <property type="entry name" value="a-kinase_dom"/>
</dbReference>
<keyword evidence="2" id="KW-0808">Transferase</keyword>
<dbReference type="GO" id="GO:0004674">
    <property type="term" value="F:protein serine/threonine kinase activity"/>
    <property type="evidence" value="ECO:0007669"/>
    <property type="project" value="UniProtKB-KW"/>
</dbReference>
<reference evidence="6 7" key="1">
    <citation type="journal article" date="2010" name="Proc. Natl. Acad. Sci. U.S.A.">
        <title>Insights into evolution of multicellular fungi from the assembled chromosomes of the mushroom Coprinopsis cinerea (Coprinus cinereus).</title>
        <authorList>
            <person name="Stajich J.E."/>
            <person name="Wilke S.K."/>
            <person name="Ahren D."/>
            <person name="Au C.H."/>
            <person name="Birren B.W."/>
            <person name="Borodovsky M."/>
            <person name="Burns C."/>
            <person name="Canback B."/>
            <person name="Casselton L.A."/>
            <person name="Cheng C.K."/>
            <person name="Deng J."/>
            <person name="Dietrich F.S."/>
            <person name="Fargo D.C."/>
            <person name="Farman M.L."/>
            <person name="Gathman A.C."/>
            <person name="Goldberg J."/>
            <person name="Guigo R."/>
            <person name="Hoegger P.J."/>
            <person name="Hooker J.B."/>
            <person name="Huggins A."/>
            <person name="James T.Y."/>
            <person name="Kamada T."/>
            <person name="Kilaru S."/>
            <person name="Kodira C."/>
            <person name="Kues U."/>
            <person name="Kupfer D."/>
            <person name="Kwan H.S."/>
            <person name="Lomsadze A."/>
            <person name="Li W."/>
            <person name="Lilly W.W."/>
            <person name="Ma L.J."/>
            <person name="Mackey A.J."/>
            <person name="Manning G."/>
            <person name="Martin F."/>
            <person name="Muraguchi H."/>
            <person name="Natvig D.O."/>
            <person name="Palmerini H."/>
            <person name="Ramesh M.A."/>
            <person name="Rehmeyer C.J."/>
            <person name="Roe B.A."/>
            <person name="Shenoy N."/>
            <person name="Stanke M."/>
            <person name="Ter-Hovhannisyan V."/>
            <person name="Tunlid A."/>
            <person name="Velagapudi R."/>
            <person name="Vision T.J."/>
            <person name="Zeng Q."/>
            <person name="Zolan M.E."/>
            <person name="Pukkila P.J."/>
        </authorList>
    </citation>
    <scope>NUCLEOTIDE SEQUENCE [LARGE SCALE GENOMIC DNA]</scope>
    <source>
        <strain evidence="7">Okayama-7 / 130 / ATCC MYA-4618 / FGSC 9003</strain>
    </source>
</reference>
<dbReference type="InParanoid" id="D6RLS8"/>
<sequence>MSQTTCPTCHHRFFRLENPPCPKCRARTPGLSSLLVSQLNEKPQCSGCGVYGDLPTLSNGPLCNLCVAFYKAGGSAPLELLQDPRASQQLLAASADGSAATNPQSQQLLERALSYQQSASGTRLGQKPRVTGTGPNPVLFSNLAKAHQYNAAKKASLEREKNKKVAIRISSTLYLSNHKGLRPVPGTREGHTFIQPAATKVVEGYACLLGRTHNRLLKLSPDTERNEPSWEEVTVHLQEGTNKAVSIDHFDKNDSILALFNYLVQENFLKPSQVADRHIEIWFAFDEKSDYISGVSEGLQSAIPLRQSTAKSAVPPAQSKASARVLHSRPSAQQVFSRDPPLVEVTFLRVTASTENGADISWSQASTLEKTETILVSKNLEANSTNPGFIGKGTSKYAYYGRMATSTGWKEYAVAVLQDQQLSPHNARLLLRAEYVLMCKGQYFKQAFDQLAQDLNVKIPNFCFDFKEAIFGSLIPKPDTQAHLPHHWFLATPLLRCGPFDPPFRKFTGNDEMGPPEDAITAAVHAFAHFSYVYSGGDLVFCDLQGGRDSSGRVCLVDPQCHTLSKAKDSPVYWDGGPSKIKIVIDKHLQDCSQNQYCNALGLKFLQYTADDPFEEPGHQGQDDPASPSRPKKKRRTASPRGVMAINSLLTS</sequence>
<evidence type="ECO:0000259" key="5">
    <source>
        <dbReference type="PROSITE" id="PS51158"/>
    </source>
</evidence>
<feature type="region of interest" description="Disordered" evidence="4">
    <location>
        <begin position="612"/>
        <end position="652"/>
    </location>
</feature>
<evidence type="ECO:0000256" key="4">
    <source>
        <dbReference type="SAM" id="MobiDB-lite"/>
    </source>
</evidence>
<dbReference type="InterPro" id="IPR011009">
    <property type="entry name" value="Kinase-like_dom_sf"/>
</dbReference>
<dbReference type="HOGENOM" id="CLU_411633_0_0_1"/>
<dbReference type="OMA" id="GHARINQ"/>
<dbReference type="eggNOG" id="ENOG502STZN">
    <property type="taxonomic scope" value="Eukaryota"/>
</dbReference>
<name>D6RLS8_COPC7</name>
<dbReference type="KEGG" id="cci:CC1G_14302"/>
<evidence type="ECO:0000313" key="6">
    <source>
        <dbReference type="EMBL" id="EFI28277.1"/>
    </source>
</evidence>
<dbReference type="RefSeq" id="XP_002911771.1">
    <property type="nucleotide sequence ID" value="XM_002911725.1"/>
</dbReference>
<evidence type="ECO:0000256" key="2">
    <source>
        <dbReference type="ARBA" id="ARBA00022679"/>
    </source>
</evidence>
<evidence type="ECO:0000313" key="7">
    <source>
        <dbReference type="Proteomes" id="UP000001861"/>
    </source>
</evidence>
<gene>
    <name evidence="6" type="ORF">CC1G_14302</name>
</gene>
<evidence type="ECO:0000256" key="1">
    <source>
        <dbReference type="ARBA" id="ARBA00022527"/>
    </source>
</evidence>
<organism evidence="6 7">
    <name type="scientific">Coprinopsis cinerea (strain Okayama-7 / 130 / ATCC MYA-4618 / FGSC 9003)</name>
    <name type="common">Inky cap fungus</name>
    <name type="synonym">Hormographiella aspergillata</name>
    <dbReference type="NCBI Taxonomy" id="240176"/>
    <lineage>
        <taxon>Eukaryota</taxon>
        <taxon>Fungi</taxon>
        <taxon>Dikarya</taxon>
        <taxon>Basidiomycota</taxon>
        <taxon>Agaricomycotina</taxon>
        <taxon>Agaricomycetes</taxon>
        <taxon>Agaricomycetidae</taxon>
        <taxon>Agaricales</taxon>
        <taxon>Agaricineae</taxon>
        <taxon>Psathyrellaceae</taxon>
        <taxon>Coprinopsis</taxon>
    </lineage>
</organism>
<dbReference type="Pfam" id="PF02816">
    <property type="entry name" value="Alpha_kinase"/>
    <property type="match status" value="1"/>
</dbReference>
<dbReference type="VEuPathDB" id="FungiDB:CC1G_14302"/>
<dbReference type="Gene3D" id="3.20.200.10">
    <property type="entry name" value="MHCK/EF2 kinase"/>
    <property type="match status" value="1"/>
</dbReference>
<feature type="domain" description="Alpha-type protein kinase" evidence="5">
    <location>
        <begin position="354"/>
        <end position="606"/>
    </location>
</feature>
<dbReference type="Proteomes" id="UP000001861">
    <property type="component" value="Unassembled WGS sequence"/>
</dbReference>